<evidence type="ECO:0000259" key="5">
    <source>
        <dbReference type="SMART" id="SM00576"/>
    </source>
</evidence>
<dbReference type="PANTHER" id="PTHR46338">
    <property type="entry name" value="TRANSCRIPTION INITIATION FACTOR TFIID SUBUNIT 8"/>
    <property type="match status" value="1"/>
</dbReference>
<dbReference type="GO" id="GO:0005669">
    <property type="term" value="C:transcription factor TFIID complex"/>
    <property type="evidence" value="ECO:0007669"/>
    <property type="project" value="InterPro"/>
</dbReference>
<keyword evidence="2" id="KW-0805">Transcription regulation</keyword>
<evidence type="ECO:0000256" key="3">
    <source>
        <dbReference type="ARBA" id="ARBA00023163"/>
    </source>
</evidence>
<dbReference type="AlphaFoldDB" id="A0A9Q1KB85"/>
<reference evidence="6" key="1">
    <citation type="submission" date="2022-04" db="EMBL/GenBank/DDBJ databases">
        <title>Carnegiea gigantea Genome sequencing and assembly v2.</title>
        <authorList>
            <person name="Copetti D."/>
            <person name="Sanderson M.J."/>
            <person name="Burquez A."/>
            <person name="Wojciechowski M.F."/>
        </authorList>
    </citation>
    <scope>NUCLEOTIDE SEQUENCE</scope>
    <source>
        <strain evidence="6">SGP5-SGP5p</strain>
        <tissue evidence="6">Aerial part</tissue>
    </source>
</reference>
<comment type="subcellular location">
    <subcellularLocation>
        <location evidence="1">Nucleus</location>
    </subcellularLocation>
</comment>
<gene>
    <name evidence="6" type="ORF">Cgig2_031599</name>
</gene>
<evidence type="ECO:0000256" key="4">
    <source>
        <dbReference type="ARBA" id="ARBA00023242"/>
    </source>
</evidence>
<protein>
    <recommendedName>
        <fullName evidence="5">Bromodomain associated domain-containing protein</fullName>
    </recommendedName>
</protein>
<comment type="caution">
    <text evidence="6">The sequence shown here is derived from an EMBL/GenBank/DDBJ whole genome shotgun (WGS) entry which is preliminary data.</text>
</comment>
<dbReference type="InterPro" id="IPR037818">
    <property type="entry name" value="TAF8"/>
</dbReference>
<dbReference type="EMBL" id="JAKOGI010000194">
    <property type="protein sequence ID" value="KAJ8440285.1"/>
    <property type="molecule type" value="Genomic_DNA"/>
</dbReference>
<feature type="domain" description="Bromodomain associated" evidence="5">
    <location>
        <begin position="23"/>
        <end position="99"/>
    </location>
</feature>
<dbReference type="GO" id="GO:0046982">
    <property type="term" value="F:protein heterodimerization activity"/>
    <property type="evidence" value="ECO:0007669"/>
    <property type="project" value="InterPro"/>
</dbReference>
<accession>A0A9Q1KB85</accession>
<evidence type="ECO:0000313" key="7">
    <source>
        <dbReference type="Proteomes" id="UP001153076"/>
    </source>
</evidence>
<proteinExistence type="predicted"/>
<dbReference type="InterPro" id="IPR006565">
    <property type="entry name" value="BTP"/>
</dbReference>
<dbReference type="SUPFAM" id="SSF47113">
    <property type="entry name" value="Histone-fold"/>
    <property type="match status" value="1"/>
</dbReference>
<evidence type="ECO:0000256" key="1">
    <source>
        <dbReference type="ARBA" id="ARBA00004123"/>
    </source>
</evidence>
<keyword evidence="7" id="KW-1185">Reference proteome</keyword>
<keyword evidence="4" id="KW-0539">Nucleus</keyword>
<dbReference type="SMART" id="SM00576">
    <property type="entry name" value="BTP"/>
    <property type="match status" value="1"/>
</dbReference>
<dbReference type="InterPro" id="IPR009072">
    <property type="entry name" value="Histone-fold"/>
</dbReference>
<dbReference type="OrthoDB" id="436852at2759"/>
<evidence type="ECO:0000256" key="2">
    <source>
        <dbReference type="ARBA" id="ARBA00023015"/>
    </source>
</evidence>
<dbReference type="Proteomes" id="UP001153076">
    <property type="component" value="Unassembled WGS sequence"/>
</dbReference>
<dbReference type="Gene3D" id="1.10.20.10">
    <property type="entry name" value="Histone, subunit A"/>
    <property type="match status" value="1"/>
</dbReference>
<organism evidence="6 7">
    <name type="scientific">Carnegiea gigantea</name>
    <dbReference type="NCBI Taxonomy" id="171969"/>
    <lineage>
        <taxon>Eukaryota</taxon>
        <taxon>Viridiplantae</taxon>
        <taxon>Streptophyta</taxon>
        <taxon>Embryophyta</taxon>
        <taxon>Tracheophyta</taxon>
        <taxon>Spermatophyta</taxon>
        <taxon>Magnoliopsida</taxon>
        <taxon>eudicotyledons</taxon>
        <taxon>Gunneridae</taxon>
        <taxon>Pentapetalae</taxon>
        <taxon>Caryophyllales</taxon>
        <taxon>Cactineae</taxon>
        <taxon>Cactaceae</taxon>
        <taxon>Cactoideae</taxon>
        <taxon>Echinocereeae</taxon>
        <taxon>Carnegiea</taxon>
    </lineage>
</organism>
<dbReference type="Pfam" id="PF07524">
    <property type="entry name" value="Bromo_TP"/>
    <property type="match status" value="1"/>
</dbReference>
<evidence type="ECO:0000313" key="6">
    <source>
        <dbReference type="EMBL" id="KAJ8440285.1"/>
    </source>
</evidence>
<name>A0A9Q1KB85_9CARY</name>
<dbReference type="PANTHER" id="PTHR46338:SF1">
    <property type="entry name" value="TRANSCRIPTION INITIATION FACTOR TFIID SUBUNIT 8"/>
    <property type="match status" value="1"/>
</dbReference>
<sequence>MSDGGKEHGRDSEPKIRKPAGGEDFVRAIARIAVAQICENEGFQSLQQSALEALADVAVRYIKEIGKTANLYANLAGRSECNVLDVIQGLEDLGSIQGFPGASDVHHSLASSGVVREIRQLVTLAEEVPFAYSLPRFPVSKEPKLPPSFSRAGKEPLGEHVPAWLPAFPHPESQSNVPTCNGGVIAGDTARIQEQVKVQERGQSSVLSMQQRLAANNGSDVVFGPGDSSKGKRIVDINPFLAPPLLYGEKEVSSIVPPPRFIGGAAVANHVTGNMMEGFALASPIEASQNKLSEFDERNKSMELDGRPIVRFKLSGARKFLPASKNVIAENEGDEELASCFGTRDDEKDELKRRAEQFLKESMENPSDPTQLYYLFRLERSVHVKFSRKLRKGLLLLLLVGKTSPSSPSVPVKTSLLSFRWQMTHRLEFLLEAKRQKVSVECLTFDLLPLPLASLPWWLFSPAEHEDLGIRLT</sequence>
<keyword evidence="3" id="KW-0804">Transcription</keyword>